<dbReference type="GO" id="GO:0016887">
    <property type="term" value="F:ATP hydrolysis activity"/>
    <property type="evidence" value="ECO:0007669"/>
    <property type="project" value="InterPro"/>
</dbReference>
<gene>
    <name evidence="2" type="ORF">TVY486_0101470</name>
</gene>
<keyword evidence="2" id="KW-0131">Cell cycle</keyword>
<evidence type="ECO:0000259" key="1">
    <source>
        <dbReference type="SMART" id="SM00382"/>
    </source>
</evidence>
<keyword evidence="2" id="KW-0132">Cell division</keyword>
<dbReference type="SUPFAM" id="SSF52540">
    <property type="entry name" value="P-loop containing nucleoside triphosphate hydrolases"/>
    <property type="match status" value="2"/>
</dbReference>
<dbReference type="Pfam" id="PF00004">
    <property type="entry name" value="AAA"/>
    <property type="match status" value="1"/>
</dbReference>
<reference evidence="2" key="1">
    <citation type="journal article" date="2012" name="Proc. Natl. Acad. Sci. U.S.A.">
        <title>Antigenic diversity is generated by distinct evolutionary mechanisms in African trypanosome species.</title>
        <authorList>
            <person name="Jackson A.P."/>
            <person name="Berry A."/>
            <person name="Aslett M."/>
            <person name="Allison H.C."/>
            <person name="Burton P."/>
            <person name="Vavrova-Anderson J."/>
            <person name="Brown R."/>
            <person name="Browne H."/>
            <person name="Corton N."/>
            <person name="Hauser H."/>
            <person name="Gamble J."/>
            <person name="Gilderthorp R."/>
            <person name="Marcello L."/>
            <person name="McQuillan J."/>
            <person name="Otto T.D."/>
            <person name="Quail M.A."/>
            <person name="Sanders M.J."/>
            <person name="van Tonder A."/>
            <person name="Ginger M.L."/>
            <person name="Field M.C."/>
            <person name="Barry J.D."/>
            <person name="Hertz-Fowler C."/>
            <person name="Berriman M."/>
        </authorList>
    </citation>
    <scope>NUCLEOTIDE SEQUENCE</scope>
    <source>
        <strain evidence="2">Y486</strain>
    </source>
</reference>
<dbReference type="InterPro" id="IPR027417">
    <property type="entry name" value="P-loop_NTPase"/>
</dbReference>
<dbReference type="GO" id="GO:0034098">
    <property type="term" value="C:VCP-NPL4-UFD1 AAA ATPase complex"/>
    <property type="evidence" value="ECO:0007669"/>
    <property type="project" value="TreeGrafter"/>
</dbReference>
<dbReference type="InterPro" id="IPR003959">
    <property type="entry name" value="ATPase_AAA_core"/>
</dbReference>
<proteinExistence type="predicted"/>
<dbReference type="OMA" id="ESTAHWT"/>
<dbReference type="PANTHER" id="PTHR23077:SF197">
    <property type="entry name" value="DIVISION CYCLE PROTEIN, PUTATIVE-RELATED"/>
    <property type="match status" value="1"/>
</dbReference>
<accession>G0TRD5</accession>
<protein>
    <submittedName>
        <fullName evidence="2">Putative cell division cycle protein</fullName>
    </submittedName>
</protein>
<sequence>MDPGQLLVISSPLSWWPPASALHEHPLNPLRTFFSAITNTGVALGTENRCVSLSRLGRSVMLSARYICNGNSQSVSVYNPFSGTDIELTLKLSVSTPTFGASTTLHEFVVADQVRVEAAPVCPRIELLELIRLSPKENGDSNMHLNCTESSSNGRDGCHFVLEDRYVPTVLGNIVEQLNASAGLGVYSVLLTGPHGVGKTYTMRRVVMRIPPAISVREVDCLVEHRDINVAALLLLDEREALSTIRASFAPPPTAEHGGTASTVALLLITLDSIELLAGEPSNLLVSIVTYELCAALDRLAQEARCHAVVISTAESTASLSTGLLARLSSRCLHIVHPTPQERLTFIDALCESSDAPMEYTHLRVRERAADLLAGYSAGQLAAMKRETCIQLLRGEATAIAKEEMNRSASGTCVDIDAYRGLVGLSEAIGQVEELVVWPLQQQKLLRRYGIETPKGLVVCGPSGCGKTEFLQRLGRRLRESGIHVVLVDGLSLIEKEVGRTEKNIAALFASARATSPTALFLENIDSLAPPRGRQTTEISIATDRSLSTLLTEMDGISAGSDGSVVVVIASAPSGTAIDPAIGRPGRLDVHITLPFPTTTELQHHIAQGLLERISLCSGETELQRFGSLESSSFITTAVYAHVEKWLNITKCTSVVDANDFVRSVLLDLMMRAVTLQDADSGEGYERIGNRLLEVLGRRVSHLNQQPPPDKLFNYAF</sequence>
<dbReference type="GO" id="GO:0051228">
    <property type="term" value="P:mitotic spindle disassembly"/>
    <property type="evidence" value="ECO:0007669"/>
    <property type="project" value="TreeGrafter"/>
</dbReference>
<dbReference type="Gene3D" id="1.10.8.60">
    <property type="match status" value="1"/>
</dbReference>
<dbReference type="VEuPathDB" id="TriTrypDB:TvY486_0101470"/>
<dbReference type="PANTHER" id="PTHR23077">
    <property type="entry name" value="AAA-FAMILY ATPASE"/>
    <property type="match status" value="1"/>
</dbReference>
<dbReference type="InterPro" id="IPR050168">
    <property type="entry name" value="AAA_ATPase_domain"/>
</dbReference>
<dbReference type="GO" id="GO:0097352">
    <property type="term" value="P:autophagosome maturation"/>
    <property type="evidence" value="ECO:0007669"/>
    <property type="project" value="TreeGrafter"/>
</dbReference>
<dbReference type="InterPro" id="IPR003593">
    <property type="entry name" value="AAA+_ATPase"/>
</dbReference>
<dbReference type="EMBL" id="HE573017">
    <property type="protein sequence ID" value="CCC46499.1"/>
    <property type="molecule type" value="Genomic_DNA"/>
</dbReference>
<dbReference type="GO" id="GO:0005829">
    <property type="term" value="C:cytosol"/>
    <property type="evidence" value="ECO:0007669"/>
    <property type="project" value="TreeGrafter"/>
</dbReference>
<dbReference type="Gene3D" id="3.40.50.300">
    <property type="entry name" value="P-loop containing nucleotide triphosphate hydrolases"/>
    <property type="match status" value="2"/>
</dbReference>
<dbReference type="GO" id="GO:0051301">
    <property type="term" value="P:cell division"/>
    <property type="evidence" value="ECO:0007669"/>
    <property type="project" value="UniProtKB-KW"/>
</dbReference>
<dbReference type="AlphaFoldDB" id="G0TRD5"/>
<dbReference type="GO" id="GO:0031593">
    <property type="term" value="F:polyubiquitin modification-dependent protein binding"/>
    <property type="evidence" value="ECO:0007669"/>
    <property type="project" value="TreeGrafter"/>
</dbReference>
<organism evidence="2">
    <name type="scientific">Trypanosoma vivax (strain Y486)</name>
    <dbReference type="NCBI Taxonomy" id="1055687"/>
    <lineage>
        <taxon>Eukaryota</taxon>
        <taxon>Discoba</taxon>
        <taxon>Euglenozoa</taxon>
        <taxon>Kinetoplastea</taxon>
        <taxon>Metakinetoplastina</taxon>
        <taxon>Trypanosomatida</taxon>
        <taxon>Trypanosomatidae</taxon>
        <taxon>Trypanosoma</taxon>
        <taxon>Duttonella</taxon>
    </lineage>
</organism>
<evidence type="ECO:0000313" key="2">
    <source>
        <dbReference type="EMBL" id="CCC46499.1"/>
    </source>
</evidence>
<feature type="domain" description="AAA+ ATPase" evidence="1">
    <location>
        <begin position="185"/>
        <end position="339"/>
    </location>
</feature>
<dbReference type="GO" id="GO:0005524">
    <property type="term" value="F:ATP binding"/>
    <property type="evidence" value="ECO:0007669"/>
    <property type="project" value="InterPro"/>
</dbReference>
<dbReference type="FunFam" id="3.40.50.300:FF:001602">
    <property type="entry name" value="Cell division cycle protein-like protein"/>
    <property type="match status" value="1"/>
</dbReference>
<name>G0TRD5_TRYVY</name>
<feature type="domain" description="AAA+ ATPase" evidence="1">
    <location>
        <begin position="453"/>
        <end position="598"/>
    </location>
</feature>
<dbReference type="GO" id="GO:0030970">
    <property type="term" value="P:retrograde protein transport, ER to cytosol"/>
    <property type="evidence" value="ECO:0007669"/>
    <property type="project" value="TreeGrafter"/>
</dbReference>
<dbReference type="GO" id="GO:0005634">
    <property type="term" value="C:nucleus"/>
    <property type="evidence" value="ECO:0007669"/>
    <property type="project" value="TreeGrafter"/>
</dbReference>
<dbReference type="SMART" id="SM00382">
    <property type="entry name" value="AAA"/>
    <property type="match status" value="2"/>
</dbReference>